<comment type="caution">
    <text evidence="1">The sequence shown here is derived from an EMBL/GenBank/DDBJ whole genome shotgun (WGS) entry which is preliminary data.</text>
</comment>
<protein>
    <submittedName>
        <fullName evidence="1">Uncharacterized protein</fullName>
    </submittedName>
</protein>
<name>A0ABQ5LNJ6_9RHOB</name>
<dbReference type="RefSeq" id="WP_281840315.1">
    <property type="nucleotide sequence ID" value="NZ_BROH01000001.1"/>
</dbReference>
<proteinExistence type="predicted"/>
<sequence>MSDVITYDPANWFWLVAETGWIWSSRAGAYVEAAEDGKLTRIASEAELSEVLAPYGLPGPRPRPVEAWCLHAVLDMAGLSDRLEAALDALTPDVAAVIRARLRYAPTIDRFDPAMDQLGAALGLSAEAMDDLWWQAAAL</sequence>
<reference evidence="1" key="1">
    <citation type="journal article" date="2023" name="Int. J. Syst. Evol. Microbiol.">
        <title>Sinisalibacter aestuarii sp. nov., isolated from estuarine sediment of the Arakawa River.</title>
        <authorList>
            <person name="Arafat S.T."/>
            <person name="Hirano S."/>
            <person name="Sato A."/>
            <person name="Takeuchi K."/>
            <person name="Yasuda T."/>
            <person name="Terahara T."/>
            <person name="Hamada M."/>
            <person name="Kobayashi T."/>
        </authorList>
    </citation>
    <scope>NUCLEOTIDE SEQUENCE</scope>
    <source>
        <strain evidence="1">B-399</strain>
    </source>
</reference>
<gene>
    <name evidence="1" type="ORF">STA1M1_02220</name>
</gene>
<keyword evidence="2" id="KW-1185">Reference proteome</keyword>
<dbReference type="Proteomes" id="UP001144205">
    <property type="component" value="Unassembled WGS sequence"/>
</dbReference>
<evidence type="ECO:0000313" key="1">
    <source>
        <dbReference type="EMBL" id="GKY86353.1"/>
    </source>
</evidence>
<organism evidence="1 2">
    <name type="scientific">Sinisalibacter aestuarii</name>
    <dbReference type="NCBI Taxonomy" id="2949426"/>
    <lineage>
        <taxon>Bacteria</taxon>
        <taxon>Pseudomonadati</taxon>
        <taxon>Pseudomonadota</taxon>
        <taxon>Alphaproteobacteria</taxon>
        <taxon>Rhodobacterales</taxon>
        <taxon>Roseobacteraceae</taxon>
        <taxon>Sinisalibacter</taxon>
    </lineage>
</organism>
<evidence type="ECO:0000313" key="2">
    <source>
        <dbReference type="Proteomes" id="UP001144205"/>
    </source>
</evidence>
<accession>A0ABQ5LNJ6</accession>
<dbReference type="EMBL" id="BROH01000001">
    <property type="protein sequence ID" value="GKY86353.1"/>
    <property type="molecule type" value="Genomic_DNA"/>
</dbReference>